<protein>
    <submittedName>
        <fullName evidence="1">Uncharacterized protein</fullName>
    </submittedName>
</protein>
<organism evidence="1 2">
    <name type="scientific">Candidatus Nomurabacteria bacterium GW2011_GWF2_43_8</name>
    <dbReference type="NCBI Taxonomy" id="1618779"/>
    <lineage>
        <taxon>Bacteria</taxon>
        <taxon>Candidatus Nomuraibacteriota</taxon>
    </lineage>
</organism>
<dbReference type="Proteomes" id="UP000033831">
    <property type="component" value="Unassembled WGS sequence"/>
</dbReference>
<name>A0A0G1IN17_9BACT</name>
<dbReference type="EMBL" id="LCGX01000012">
    <property type="protein sequence ID" value="KKT24569.1"/>
    <property type="molecule type" value="Genomic_DNA"/>
</dbReference>
<comment type="caution">
    <text evidence="1">The sequence shown here is derived from an EMBL/GenBank/DDBJ whole genome shotgun (WGS) entry which is preliminary data.</text>
</comment>
<dbReference type="AlphaFoldDB" id="A0A0G1IN17"/>
<evidence type="ECO:0000313" key="2">
    <source>
        <dbReference type="Proteomes" id="UP000033831"/>
    </source>
</evidence>
<proteinExistence type="predicted"/>
<gene>
    <name evidence="1" type="ORF">UW07_C0012G0002</name>
</gene>
<sequence length="496" mass="58985">MNTLEFITKYLNSPIVAHRNKSLLCLFKERSNTEAIKQLGLNLDSNNFDIVLNSLRVIFAISHENQDKVKAMSAKIAKLGLKTNHFSIVFLCRDILNKIDGQVLDINRITKRITPKLNGSENADYFSDNCDHFLEYSLGDRNHKYELSRICRTFRYDCKKATKQLFAYMRALGYKKGTQYWKERPSRWQHDFDGNRYETKLNYFARHGIQMFLMWCVNNLTARNDDWSEFLIDERNWDASMPQLMVQERPSFLHFTELKTETNIWIKQKINKKSTYEFFDPKKEWFPLYENSSFKHEDKSFDRHITACFIKPPVSNISRKLEFSTPNYSCRNCYINELPLKAKQNGRLYLDDSGNRHDGLKDKLFPSYGIVSEDFDDCTKLFPAPEIIEHFKLTQKKNTLNYYKGRKLVAYCLNWQDGYYRNVGRQGEDRFELANYGHLLMIKTKYLKKYLKDKKLKLLITGSVWKRKVDKWSHEGDYSNKKTSKHKWLSFEIVKF</sequence>
<reference evidence="1 2" key="1">
    <citation type="journal article" date="2015" name="Nature">
        <title>rRNA introns, odd ribosomes, and small enigmatic genomes across a large radiation of phyla.</title>
        <authorList>
            <person name="Brown C.T."/>
            <person name="Hug L.A."/>
            <person name="Thomas B.C."/>
            <person name="Sharon I."/>
            <person name="Castelle C.J."/>
            <person name="Singh A."/>
            <person name="Wilkins M.J."/>
            <person name="Williams K.H."/>
            <person name="Banfield J.F."/>
        </authorList>
    </citation>
    <scope>NUCLEOTIDE SEQUENCE [LARGE SCALE GENOMIC DNA]</scope>
</reference>
<accession>A0A0G1IN17</accession>
<evidence type="ECO:0000313" key="1">
    <source>
        <dbReference type="EMBL" id="KKT24569.1"/>
    </source>
</evidence>